<dbReference type="Gene3D" id="4.10.240.10">
    <property type="entry name" value="Zn(2)-C6 fungal-type DNA-binding domain"/>
    <property type="match status" value="1"/>
</dbReference>
<dbReference type="PRINTS" id="PR00755">
    <property type="entry name" value="AFLATOXINBRP"/>
</dbReference>
<dbReference type="SMART" id="SM00066">
    <property type="entry name" value="GAL4"/>
    <property type="match status" value="1"/>
</dbReference>
<reference evidence="10" key="1">
    <citation type="submission" date="2019-06" db="EMBL/GenBank/DDBJ databases">
        <title>Draft genome sequence of the griseofulvin-producing fungus Xylaria cubensis strain G536.</title>
        <authorList>
            <person name="Mead M.E."/>
            <person name="Raja H.A."/>
            <person name="Steenwyk J.L."/>
            <person name="Knowles S.L."/>
            <person name="Oberlies N.H."/>
            <person name="Rokas A."/>
        </authorList>
    </citation>
    <scope>NUCLEOTIDE SEQUENCE [LARGE SCALE GENOMIC DNA]</scope>
    <source>
        <strain evidence="10">G536</strain>
    </source>
</reference>
<dbReference type="PROSITE" id="PS00463">
    <property type="entry name" value="ZN2_CY6_FUNGAL_1"/>
    <property type="match status" value="1"/>
</dbReference>
<dbReference type="SUPFAM" id="SSF57701">
    <property type="entry name" value="Zn2/Cys6 DNA-binding domain"/>
    <property type="match status" value="1"/>
</dbReference>
<keyword evidence="4" id="KW-0238">DNA-binding</keyword>
<gene>
    <name evidence="9" type="ORF">FHL15_002474</name>
</gene>
<organism evidence="9 10">
    <name type="scientific">Xylaria flabelliformis</name>
    <dbReference type="NCBI Taxonomy" id="2512241"/>
    <lineage>
        <taxon>Eukaryota</taxon>
        <taxon>Fungi</taxon>
        <taxon>Dikarya</taxon>
        <taxon>Ascomycota</taxon>
        <taxon>Pezizomycotina</taxon>
        <taxon>Sordariomycetes</taxon>
        <taxon>Xylariomycetidae</taxon>
        <taxon>Xylariales</taxon>
        <taxon>Xylariaceae</taxon>
        <taxon>Xylaria</taxon>
    </lineage>
</organism>
<dbReference type="GO" id="GO:0008270">
    <property type="term" value="F:zinc ion binding"/>
    <property type="evidence" value="ECO:0007669"/>
    <property type="project" value="InterPro"/>
</dbReference>
<evidence type="ECO:0000256" key="6">
    <source>
        <dbReference type="ARBA" id="ARBA00023242"/>
    </source>
</evidence>
<comment type="caution">
    <text evidence="9">The sequence shown here is derived from an EMBL/GenBank/DDBJ whole genome shotgun (WGS) entry which is preliminary data.</text>
</comment>
<dbReference type="PANTHER" id="PTHR47660">
    <property type="entry name" value="TRANSCRIPTION FACTOR WITH C2H2 AND ZN(2)-CYS(6) DNA BINDING DOMAIN (EUROFUNG)-RELATED-RELATED"/>
    <property type="match status" value="1"/>
</dbReference>
<keyword evidence="6" id="KW-0539">Nucleus</keyword>
<dbReference type="InterPro" id="IPR001138">
    <property type="entry name" value="Zn2Cys6_DnaBD"/>
</dbReference>
<name>A0A553I8R7_9PEZI</name>
<evidence type="ECO:0000256" key="5">
    <source>
        <dbReference type="ARBA" id="ARBA00023163"/>
    </source>
</evidence>
<dbReference type="InterPro" id="IPR036864">
    <property type="entry name" value="Zn2-C6_fun-type_DNA-bd_sf"/>
</dbReference>
<feature type="domain" description="Zn(2)-C6 fungal-type" evidence="8">
    <location>
        <begin position="16"/>
        <end position="46"/>
    </location>
</feature>
<dbReference type="Pfam" id="PF08493">
    <property type="entry name" value="AflR"/>
    <property type="match status" value="1"/>
</dbReference>
<dbReference type="OrthoDB" id="2943660at2759"/>
<dbReference type="GO" id="GO:0045122">
    <property type="term" value="P:aflatoxin biosynthetic process"/>
    <property type="evidence" value="ECO:0007669"/>
    <property type="project" value="InterPro"/>
</dbReference>
<dbReference type="PANTHER" id="PTHR47660:SF2">
    <property type="entry name" value="TRANSCRIPTION FACTOR WITH C2H2 AND ZN(2)-CYS(6) DNA BINDING DOMAIN (EUROFUNG)"/>
    <property type="match status" value="1"/>
</dbReference>
<proteinExistence type="predicted"/>
<sequence>MTGRQATRTRQKYKDSCTHCAGAKVRCSKEKPRCTRCNERGLECSYGLSYRYGRLPARAKLSAVGFIDQAATTAPPTPRELLPNGSRTPSPASEPTTMPMSWLSESNMNMLNASTAINGFSNLNYDAHTSGHFMGHSYNTATAPLAPIPPTHAFQTLTPTSDPIPSTAAAFNTINYISCLDTSNQPATRRQHSRSVSSASSMPSGYEYNTAAFPNTSPVTFGTPPETPRARPVQSYSVNMQHDCLSQAAATLISLRHEPISAQSRNRDMMEYILQMIDCDCFAQDSHVRIFMVLIGFEVMGRYSKATRDDTMTSTEGILEDLQVVLKLIERLLRRLRETGTGHYTQGLVPGTPSSQIRGNTISFAVFGQLEADLRKHLQGISHNTVDVLRRV</sequence>
<keyword evidence="1" id="KW-0479">Metal-binding</keyword>
<dbReference type="AlphaFoldDB" id="A0A553I8R7"/>
<dbReference type="CDD" id="cd00067">
    <property type="entry name" value="GAL4"/>
    <property type="match status" value="1"/>
</dbReference>
<keyword evidence="5" id="KW-0804">Transcription</keyword>
<evidence type="ECO:0000313" key="9">
    <source>
        <dbReference type="EMBL" id="TRX96572.1"/>
    </source>
</evidence>
<dbReference type="GO" id="GO:0000981">
    <property type="term" value="F:DNA-binding transcription factor activity, RNA polymerase II-specific"/>
    <property type="evidence" value="ECO:0007669"/>
    <property type="project" value="InterPro"/>
</dbReference>
<evidence type="ECO:0000256" key="3">
    <source>
        <dbReference type="ARBA" id="ARBA00023015"/>
    </source>
</evidence>
<accession>A0A553I8R7</accession>
<evidence type="ECO:0000313" key="10">
    <source>
        <dbReference type="Proteomes" id="UP000319160"/>
    </source>
</evidence>
<evidence type="ECO:0000259" key="8">
    <source>
        <dbReference type="PROSITE" id="PS50048"/>
    </source>
</evidence>
<evidence type="ECO:0000256" key="2">
    <source>
        <dbReference type="ARBA" id="ARBA00022833"/>
    </source>
</evidence>
<evidence type="ECO:0000256" key="1">
    <source>
        <dbReference type="ARBA" id="ARBA00022723"/>
    </source>
</evidence>
<feature type="region of interest" description="Disordered" evidence="7">
    <location>
        <begin position="184"/>
        <end position="203"/>
    </location>
</feature>
<evidence type="ECO:0000256" key="7">
    <source>
        <dbReference type="SAM" id="MobiDB-lite"/>
    </source>
</evidence>
<feature type="compositionally biased region" description="Low complexity" evidence="7">
    <location>
        <begin position="194"/>
        <end position="203"/>
    </location>
</feature>
<dbReference type="STRING" id="2512241.A0A553I8R7"/>
<dbReference type="Pfam" id="PF00172">
    <property type="entry name" value="Zn_clus"/>
    <property type="match status" value="1"/>
</dbReference>
<dbReference type="GO" id="GO:0003677">
    <property type="term" value="F:DNA binding"/>
    <property type="evidence" value="ECO:0007669"/>
    <property type="project" value="UniProtKB-KW"/>
</dbReference>
<feature type="region of interest" description="Disordered" evidence="7">
    <location>
        <begin position="72"/>
        <end position="97"/>
    </location>
</feature>
<keyword evidence="2" id="KW-0862">Zinc</keyword>
<keyword evidence="3" id="KW-0805">Transcription regulation</keyword>
<dbReference type="Proteomes" id="UP000319160">
    <property type="component" value="Unassembled WGS sequence"/>
</dbReference>
<keyword evidence="10" id="KW-1185">Reference proteome</keyword>
<evidence type="ECO:0000256" key="4">
    <source>
        <dbReference type="ARBA" id="ARBA00023125"/>
    </source>
</evidence>
<protein>
    <recommendedName>
        <fullName evidence="8">Zn(2)-C6 fungal-type domain-containing protein</fullName>
    </recommendedName>
</protein>
<feature type="compositionally biased region" description="Polar residues" evidence="7">
    <location>
        <begin position="85"/>
        <end position="97"/>
    </location>
</feature>
<dbReference type="EMBL" id="VFLP01000010">
    <property type="protein sequence ID" value="TRX96572.1"/>
    <property type="molecule type" value="Genomic_DNA"/>
</dbReference>
<dbReference type="GO" id="GO:0005634">
    <property type="term" value="C:nucleus"/>
    <property type="evidence" value="ECO:0007669"/>
    <property type="project" value="InterPro"/>
</dbReference>
<dbReference type="InterPro" id="IPR013700">
    <property type="entry name" value="AflR"/>
</dbReference>
<dbReference type="PROSITE" id="PS50048">
    <property type="entry name" value="ZN2_CY6_FUNGAL_2"/>
    <property type="match status" value="1"/>
</dbReference>